<comment type="similarity">
    <text evidence="1">Belongs to the protein kinase superfamily. CK1 Ser/Thr protein kinase family. Casein kinase I subfamily.</text>
</comment>
<dbReference type="InterPro" id="IPR008271">
    <property type="entry name" value="Ser/Thr_kinase_AS"/>
</dbReference>
<accession>A0A444DIC6</accession>
<organism evidence="3 4">
    <name type="scientific">Ensete ventricosum</name>
    <name type="common">Abyssinian banana</name>
    <name type="synonym">Musa ensete</name>
    <dbReference type="NCBI Taxonomy" id="4639"/>
    <lineage>
        <taxon>Eukaryota</taxon>
        <taxon>Viridiplantae</taxon>
        <taxon>Streptophyta</taxon>
        <taxon>Embryophyta</taxon>
        <taxon>Tracheophyta</taxon>
        <taxon>Spermatophyta</taxon>
        <taxon>Magnoliopsida</taxon>
        <taxon>Liliopsida</taxon>
        <taxon>Zingiberales</taxon>
        <taxon>Musaceae</taxon>
        <taxon>Ensete</taxon>
    </lineage>
</organism>
<dbReference type="EMBL" id="AMZH03005740">
    <property type="protein sequence ID" value="RRT65652.1"/>
    <property type="molecule type" value="Genomic_DNA"/>
</dbReference>
<evidence type="ECO:0000313" key="3">
    <source>
        <dbReference type="EMBL" id="RRT65652.1"/>
    </source>
</evidence>
<proteinExistence type="inferred from homology"/>
<dbReference type="InterPro" id="IPR050235">
    <property type="entry name" value="CK1_Ser-Thr_kinase"/>
</dbReference>
<reference evidence="3 4" key="1">
    <citation type="journal article" date="2014" name="Agronomy (Basel)">
        <title>A Draft Genome Sequence for Ensete ventricosum, the Drought-Tolerant Tree Against Hunger.</title>
        <authorList>
            <person name="Harrison J."/>
            <person name="Moore K.A."/>
            <person name="Paszkiewicz K."/>
            <person name="Jones T."/>
            <person name="Grant M."/>
            <person name="Ambacheew D."/>
            <person name="Muzemil S."/>
            <person name="Studholme D.J."/>
        </authorList>
    </citation>
    <scope>NUCLEOTIDE SEQUENCE [LARGE SCALE GENOMIC DNA]</scope>
</reference>
<dbReference type="Proteomes" id="UP000287651">
    <property type="component" value="Unassembled WGS sequence"/>
</dbReference>
<dbReference type="InterPro" id="IPR000719">
    <property type="entry name" value="Prot_kinase_dom"/>
</dbReference>
<dbReference type="GO" id="GO:0004674">
    <property type="term" value="F:protein serine/threonine kinase activity"/>
    <property type="evidence" value="ECO:0007669"/>
    <property type="project" value="UniProtKB-EC"/>
</dbReference>
<dbReference type="Gene3D" id="3.30.200.20">
    <property type="entry name" value="Phosphorylase Kinase, domain 1"/>
    <property type="match status" value="1"/>
</dbReference>
<dbReference type="PROSITE" id="PS50011">
    <property type="entry name" value="PROTEIN_KINASE_DOM"/>
    <property type="match status" value="1"/>
</dbReference>
<dbReference type="SUPFAM" id="SSF56112">
    <property type="entry name" value="Protein kinase-like (PK-like)"/>
    <property type="match status" value="1"/>
</dbReference>
<dbReference type="PANTHER" id="PTHR11909">
    <property type="entry name" value="CASEIN KINASE-RELATED"/>
    <property type="match status" value="1"/>
</dbReference>
<evidence type="ECO:0000256" key="2">
    <source>
        <dbReference type="ARBA" id="ARBA00012513"/>
    </source>
</evidence>
<gene>
    <name evidence="3" type="ORF">B296_00038939</name>
</gene>
<dbReference type="GO" id="GO:0005524">
    <property type="term" value="F:ATP binding"/>
    <property type="evidence" value="ECO:0007669"/>
    <property type="project" value="InterPro"/>
</dbReference>
<dbReference type="PROSITE" id="PS00108">
    <property type="entry name" value="PROTEIN_KINASE_ST"/>
    <property type="match status" value="1"/>
</dbReference>
<protein>
    <recommendedName>
        <fullName evidence="2">non-specific serine/threonine protein kinase</fullName>
        <ecNumber evidence="2">2.7.11.1</ecNumber>
    </recommendedName>
</protein>
<comment type="caution">
    <text evidence="3">The sequence shown here is derived from an EMBL/GenBank/DDBJ whole genome shotgun (WGS) entry which is preliminary data.</text>
</comment>
<dbReference type="Gene3D" id="1.10.510.10">
    <property type="entry name" value="Transferase(Phosphotransferase) domain 1"/>
    <property type="match status" value="1"/>
</dbReference>
<dbReference type="EC" id="2.7.11.1" evidence="2"/>
<name>A0A444DIC6_ENSVE</name>
<evidence type="ECO:0000313" key="4">
    <source>
        <dbReference type="Proteomes" id="UP000287651"/>
    </source>
</evidence>
<evidence type="ECO:0000256" key="1">
    <source>
        <dbReference type="ARBA" id="ARBA00005926"/>
    </source>
</evidence>
<dbReference type="AlphaFoldDB" id="A0A444DIC6"/>
<sequence>MDRIVGGKYKLGRKIGSGSFGEIFLGERIGASENNKTKHPQLLYEAKLYNILQGGSTSDGNGKLTYYERNFHVMVIIPVLYSFAQFSEALWITRIEYVHSKGFLHRDIKPDNFLMGLGRKANQVGT</sequence>
<dbReference type="InterPro" id="IPR011009">
    <property type="entry name" value="Kinase-like_dom_sf"/>
</dbReference>